<feature type="compositionally biased region" description="Low complexity" evidence="1">
    <location>
        <begin position="33"/>
        <end position="48"/>
    </location>
</feature>
<evidence type="ECO:0000256" key="1">
    <source>
        <dbReference type="SAM" id="MobiDB-lite"/>
    </source>
</evidence>
<reference evidence="2" key="2">
    <citation type="submission" date="2022-01" db="EMBL/GenBank/DDBJ databases">
        <authorList>
            <person name="Yamashiro T."/>
            <person name="Shiraishi A."/>
            <person name="Satake H."/>
            <person name="Nakayama K."/>
        </authorList>
    </citation>
    <scope>NUCLEOTIDE SEQUENCE</scope>
</reference>
<proteinExistence type="predicted"/>
<protein>
    <recommendedName>
        <fullName evidence="4">Reverse transcriptase domain-containing protein</fullName>
    </recommendedName>
</protein>
<reference evidence="2" key="1">
    <citation type="journal article" date="2022" name="Int. J. Mol. Sci.">
        <title>Draft Genome of Tanacetum Coccineum: Genomic Comparison of Closely Related Tanacetum-Family Plants.</title>
        <authorList>
            <person name="Yamashiro T."/>
            <person name="Shiraishi A."/>
            <person name="Nakayama K."/>
            <person name="Satake H."/>
        </authorList>
    </citation>
    <scope>NUCLEOTIDE SEQUENCE</scope>
</reference>
<feature type="region of interest" description="Disordered" evidence="1">
    <location>
        <begin position="30"/>
        <end position="102"/>
    </location>
</feature>
<evidence type="ECO:0008006" key="4">
    <source>
        <dbReference type="Google" id="ProtNLM"/>
    </source>
</evidence>
<evidence type="ECO:0000313" key="2">
    <source>
        <dbReference type="EMBL" id="GJS83398.1"/>
    </source>
</evidence>
<comment type="caution">
    <text evidence="2">The sequence shown here is derived from an EMBL/GenBank/DDBJ whole genome shotgun (WGS) entry which is preliminary data.</text>
</comment>
<feature type="compositionally biased region" description="Low complexity" evidence="1">
    <location>
        <begin position="159"/>
        <end position="176"/>
    </location>
</feature>
<evidence type="ECO:0000313" key="3">
    <source>
        <dbReference type="Proteomes" id="UP001151760"/>
    </source>
</evidence>
<organism evidence="2 3">
    <name type="scientific">Tanacetum coccineum</name>
    <dbReference type="NCBI Taxonomy" id="301880"/>
    <lineage>
        <taxon>Eukaryota</taxon>
        <taxon>Viridiplantae</taxon>
        <taxon>Streptophyta</taxon>
        <taxon>Embryophyta</taxon>
        <taxon>Tracheophyta</taxon>
        <taxon>Spermatophyta</taxon>
        <taxon>Magnoliopsida</taxon>
        <taxon>eudicotyledons</taxon>
        <taxon>Gunneridae</taxon>
        <taxon>Pentapetalae</taxon>
        <taxon>asterids</taxon>
        <taxon>campanulids</taxon>
        <taxon>Asterales</taxon>
        <taxon>Asteraceae</taxon>
        <taxon>Asteroideae</taxon>
        <taxon>Anthemideae</taxon>
        <taxon>Anthemidinae</taxon>
        <taxon>Tanacetum</taxon>
    </lineage>
</organism>
<gene>
    <name evidence="2" type="ORF">Tco_0749939</name>
</gene>
<dbReference type="EMBL" id="BQNB010010897">
    <property type="protein sequence ID" value="GJS83398.1"/>
    <property type="molecule type" value="Genomic_DNA"/>
</dbReference>
<name>A0ABQ4YZU4_9ASTR</name>
<keyword evidence="3" id="KW-1185">Reference proteome</keyword>
<feature type="region of interest" description="Disordered" evidence="1">
    <location>
        <begin position="146"/>
        <end position="180"/>
    </location>
</feature>
<accession>A0ABQ4YZU4</accession>
<feature type="compositionally biased region" description="Basic and acidic residues" evidence="1">
    <location>
        <begin position="68"/>
        <end position="102"/>
    </location>
</feature>
<dbReference type="Proteomes" id="UP001151760">
    <property type="component" value="Unassembled WGS sequence"/>
</dbReference>
<sequence>MRTPPTLSPGLSDRLTEAMDLSLSSFHKRYRSSYETPSSSSSPTSSPTLPLQKRYRGTSELIEDTETEGEKPKDEGTDSKSEEATSKDQHQQAVPAEDKIEDVPLGLRYGAARHRALEQVMDTAPSTSEDPKDGTIYRDIECDIPSVRSPVQTPPSPAGTPASPDWSLDPLSDSPLIPSPLATPVPAAALNEGDLLEIGSQLELHRRFNVSRSIDMSYPPVGYDVSTFPLRTTAFCSKRRLFKTPGLVESISLELDLFSDVEEHLKEEITGIVMETMEQYMIKTHGNYGSRVVRPKINDKTHFELKGQYLKKLHENTFSGSKHKDANEHIEKLLEIVDLFHIPEVTQDQEVILFYNGLDVPTRQILDSKGAIPTKTAIDAKIAIQEMAEFS</sequence>